<keyword evidence="3" id="KW-0808">Transferase</keyword>
<dbReference type="PIRSF" id="PIRSF018005">
    <property type="entry name" value="UCP018005"/>
    <property type="match status" value="1"/>
</dbReference>
<dbReference type="GO" id="GO:0032259">
    <property type="term" value="P:methylation"/>
    <property type="evidence" value="ECO:0007669"/>
    <property type="project" value="UniProtKB-KW"/>
</dbReference>
<dbReference type="InterPro" id="IPR017804">
    <property type="entry name" value="MeTrfase_EgtD-like"/>
</dbReference>
<evidence type="ECO:0000256" key="2">
    <source>
        <dbReference type="ARBA" id="ARBA00022603"/>
    </source>
</evidence>
<dbReference type="PANTHER" id="PTHR43397:SF2">
    <property type="entry name" value="HISTIDINE-SPECIFIC METHYLTRANSFERASE SAM-DEPENDENT DOMAIN-CONTAINING PROTEIN"/>
    <property type="match status" value="1"/>
</dbReference>
<dbReference type="STRING" id="1448308.A0A2T2N755"/>
<dbReference type="OrthoDB" id="659at2759"/>
<evidence type="ECO:0000313" key="6">
    <source>
        <dbReference type="Proteomes" id="UP000240883"/>
    </source>
</evidence>
<sequence length="385" mass="43155">MFSVDILSEEQFQEQQLRSAIFAGLNSVPKTLPSILLWDDAGHDLFKQITKSPSYCGPQADHDIMKDKIDKICQFLGNDGVLIELGAGSIPHTSIILDELCQRRVKTQYLAHDVVQSKLYAGLCRLAGEFHGRDLGNFLKLRGVVGTYEQFFRWLSKTSELRGRRIVVLWLGNCLSHYSDAEFPTMVDALMQSLSVSQVASSTLLLAVNGCQEADVMRQAYDSPDGTSLAFVTNALRHANRILGAEAFHYNHWTPIFSINSAGTSIQWSFRSKQQDQLVIGKRTIACEAGEDIELITIHKRDGADVAKLLVHSRSELVDAWSHQAFAWSWYVITNTLDVKERTGNVGNRVLRSSEIKLCNWEEFDKIPVVQKLGSPVTVSHVELF</sequence>
<dbReference type="GO" id="GO:0008168">
    <property type="term" value="F:methyltransferase activity"/>
    <property type="evidence" value="ECO:0007669"/>
    <property type="project" value="UniProtKB-KW"/>
</dbReference>
<dbReference type="Gene3D" id="3.40.50.150">
    <property type="entry name" value="Vaccinia Virus protein VP39"/>
    <property type="match status" value="1"/>
</dbReference>
<name>A0A2T2N755_CORCC</name>
<evidence type="ECO:0000313" key="5">
    <source>
        <dbReference type="EMBL" id="PSN61239.1"/>
    </source>
</evidence>
<reference evidence="5 6" key="1">
    <citation type="journal article" date="2018" name="Front. Microbiol.">
        <title>Genome-Wide Analysis of Corynespora cassiicola Leaf Fall Disease Putative Effectors.</title>
        <authorList>
            <person name="Lopez D."/>
            <person name="Ribeiro S."/>
            <person name="Label P."/>
            <person name="Fumanal B."/>
            <person name="Venisse J.S."/>
            <person name="Kohler A."/>
            <person name="de Oliveira R.R."/>
            <person name="Labutti K."/>
            <person name="Lipzen A."/>
            <person name="Lail K."/>
            <person name="Bauer D."/>
            <person name="Ohm R.A."/>
            <person name="Barry K.W."/>
            <person name="Spatafora J."/>
            <person name="Grigoriev I.V."/>
            <person name="Martin F.M."/>
            <person name="Pujade-Renaud V."/>
        </authorList>
    </citation>
    <scope>NUCLEOTIDE SEQUENCE [LARGE SCALE GENOMIC DNA]</scope>
    <source>
        <strain evidence="5 6">Philippines</strain>
    </source>
</reference>
<accession>A0A2T2N755</accession>
<organism evidence="5 6">
    <name type="scientific">Corynespora cassiicola Philippines</name>
    <dbReference type="NCBI Taxonomy" id="1448308"/>
    <lineage>
        <taxon>Eukaryota</taxon>
        <taxon>Fungi</taxon>
        <taxon>Dikarya</taxon>
        <taxon>Ascomycota</taxon>
        <taxon>Pezizomycotina</taxon>
        <taxon>Dothideomycetes</taxon>
        <taxon>Pleosporomycetidae</taxon>
        <taxon>Pleosporales</taxon>
        <taxon>Corynesporascaceae</taxon>
        <taxon>Corynespora</taxon>
    </lineage>
</organism>
<gene>
    <name evidence="5" type="ORF">BS50DRAFT_681043</name>
</gene>
<evidence type="ECO:0000259" key="4">
    <source>
        <dbReference type="Pfam" id="PF10017"/>
    </source>
</evidence>
<dbReference type="AlphaFoldDB" id="A0A2T2N755"/>
<dbReference type="Pfam" id="PF10017">
    <property type="entry name" value="Methyltransf_33"/>
    <property type="match status" value="1"/>
</dbReference>
<comment type="similarity">
    <text evidence="1">Belongs to the methyltransferase superfamily.</text>
</comment>
<dbReference type="InterPro" id="IPR019257">
    <property type="entry name" value="MeTrfase_dom"/>
</dbReference>
<evidence type="ECO:0000256" key="1">
    <source>
        <dbReference type="ARBA" id="ARBA00008361"/>
    </source>
</evidence>
<evidence type="ECO:0000256" key="3">
    <source>
        <dbReference type="ARBA" id="ARBA00022679"/>
    </source>
</evidence>
<dbReference type="EMBL" id="KZ678145">
    <property type="protein sequence ID" value="PSN61239.1"/>
    <property type="molecule type" value="Genomic_DNA"/>
</dbReference>
<dbReference type="Proteomes" id="UP000240883">
    <property type="component" value="Unassembled WGS sequence"/>
</dbReference>
<dbReference type="InterPro" id="IPR051128">
    <property type="entry name" value="EgtD_Methyltrsf_superfamily"/>
</dbReference>
<proteinExistence type="inferred from homology"/>
<keyword evidence="2" id="KW-0489">Methyltransferase</keyword>
<dbReference type="PANTHER" id="PTHR43397">
    <property type="entry name" value="ERGOTHIONEINE BIOSYNTHESIS PROTEIN 1"/>
    <property type="match status" value="1"/>
</dbReference>
<dbReference type="InterPro" id="IPR029063">
    <property type="entry name" value="SAM-dependent_MTases_sf"/>
</dbReference>
<protein>
    <recommendedName>
        <fullName evidence="4">Histidine-specific methyltransferase SAM-dependent domain-containing protein</fullName>
    </recommendedName>
</protein>
<feature type="domain" description="Histidine-specific methyltransferase SAM-dependent" evidence="4">
    <location>
        <begin position="18"/>
        <end position="329"/>
    </location>
</feature>
<keyword evidence="6" id="KW-1185">Reference proteome</keyword>